<organism evidence="3 4">
    <name type="scientific">Hondaea fermentalgiana</name>
    <dbReference type="NCBI Taxonomy" id="2315210"/>
    <lineage>
        <taxon>Eukaryota</taxon>
        <taxon>Sar</taxon>
        <taxon>Stramenopiles</taxon>
        <taxon>Bigyra</taxon>
        <taxon>Labyrinthulomycetes</taxon>
        <taxon>Thraustochytrida</taxon>
        <taxon>Thraustochytriidae</taxon>
        <taxon>Hondaea</taxon>
    </lineage>
</organism>
<feature type="compositionally biased region" description="Acidic residues" evidence="2">
    <location>
        <begin position="85"/>
        <end position="94"/>
    </location>
</feature>
<keyword evidence="1" id="KW-0175">Coiled coil</keyword>
<feature type="coiled-coil region" evidence="1">
    <location>
        <begin position="120"/>
        <end position="175"/>
    </location>
</feature>
<feature type="compositionally biased region" description="Basic residues" evidence="2">
    <location>
        <begin position="42"/>
        <end position="57"/>
    </location>
</feature>
<accession>A0A2R5GUJ5</accession>
<proteinExistence type="predicted"/>
<evidence type="ECO:0000256" key="2">
    <source>
        <dbReference type="SAM" id="MobiDB-lite"/>
    </source>
</evidence>
<feature type="compositionally biased region" description="Acidic residues" evidence="2">
    <location>
        <begin position="1"/>
        <end position="19"/>
    </location>
</feature>
<dbReference type="Proteomes" id="UP000241890">
    <property type="component" value="Unassembled WGS sequence"/>
</dbReference>
<feature type="region of interest" description="Disordered" evidence="2">
    <location>
        <begin position="1"/>
        <end position="98"/>
    </location>
</feature>
<protein>
    <submittedName>
        <fullName evidence="3">Uncharacterized protein</fullName>
    </submittedName>
</protein>
<evidence type="ECO:0000256" key="1">
    <source>
        <dbReference type="SAM" id="Coils"/>
    </source>
</evidence>
<dbReference type="EMBL" id="BEYU01000113">
    <property type="protein sequence ID" value="GBG32051.1"/>
    <property type="molecule type" value="Genomic_DNA"/>
</dbReference>
<dbReference type="OrthoDB" id="77690at2759"/>
<dbReference type="AlphaFoldDB" id="A0A2R5GUJ5"/>
<gene>
    <name evidence="3" type="ORF">FCC1311_082762</name>
</gene>
<evidence type="ECO:0000313" key="3">
    <source>
        <dbReference type="EMBL" id="GBG32051.1"/>
    </source>
</evidence>
<keyword evidence="4" id="KW-1185">Reference proteome</keyword>
<name>A0A2R5GUJ5_9STRA</name>
<comment type="caution">
    <text evidence="3">The sequence shown here is derived from an EMBL/GenBank/DDBJ whole genome shotgun (WGS) entry which is preliminary data.</text>
</comment>
<evidence type="ECO:0000313" key="4">
    <source>
        <dbReference type="Proteomes" id="UP000241890"/>
    </source>
</evidence>
<sequence>MVDTDEFSQADFEANEDVVEESKYSDAGDEEKSEMSAQDGKTKKKRNVRRKKKKKRGAATGSRHDQGALDALDGELQGVLQDQDAHEDEEYDPDAETRRRLLSRSQRLMEQRFLEREAVKRELLETRANQRAKLQRQRIKKEVTWKAKLEKSPFLVNLMAENERIEEENRARLQEAARRDARADRRRAKIKNDIIIKALQEASDLDALRAEKRLIMEEERRLKALIEVEKTNLNRKQDLMAAMRAEKQRKHMQQEFRRQKRMQFEKEMREQRTMALKAKLGLEE</sequence>
<dbReference type="InParanoid" id="A0A2R5GUJ5"/>
<reference evidence="3 4" key="1">
    <citation type="submission" date="2017-12" db="EMBL/GenBank/DDBJ databases">
        <title>Sequencing, de novo assembly and annotation of complete genome of a new Thraustochytrid species, strain FCC1311.</title>
        <authorList>
            <person name="Sedici K."/>
            <person name="Godart F."/>
            <person name="Aiese Cigliano R."/>
            <person name="Sanseverino W."/>
            <person name="Barakat M."/>
            <person name="Ortet P."/>
            <person name="Marechal E."/>
            <person name="Cagnac O."/>
            <person name="Amato A."/>
        </authorList>
    </citation>
    <scope>NUCLEOTIDE SEQUENCE [LARGE SCALE GENOMIC DNA]</scope>
</reference>
<feature type="coiled-coil region" evidence="1">
    <location>
        <begin position="205"/>
        <end position="262"/>
    </location>
</feature>